<feature type="transmembrane region" description="Helical" evidence="7">
    <location>
        <begin position="369"/>
        <end position="390"/>
    </location>
</feature>
<feature type="region of interest" description="Disordered" evidence="6">
    <location>
        <begin position="494"/>
        <end position="571"/>
    </location>
</feature>
<feature type="transmembrane region" description="Helical" evidence="7">
    <location>
        <begin position="313"/>
        <end position="334"/>
    </location>
</feature>
<feature type="transmembrane region" description="Helical" evidence="7">
    <location>
        <begin position="402"/>
        <end position="425"/>
    </location>
</feature>
<feature type="transmembrane region" description="Helical" evidence="7">
    <location>
        <begin position="149"/>
        <end position="168"/>
    </location>
</feature>
<dbReference type="InterPro" id="IPR020846">
    <property type="entry name" value="MFS_dom"/>
</dbReference>
<protein>
    <submittedName>
        <fullName evidence="9">MFS transporter</fullName>
    </submittedName>
</protein>
<feature type="transmembrane region" description="Helical" evidence="7">
    <location>
        <begin position="346"/>
        <end position="363"/>
    </location>
</feature>
<feature type="region of interest" description="Disordered" evidence="6">
    <location>
        <begin position="1"/>
        <end position="39"/>
    </location>
</feature>
<evidence type="ECO:0000313" key="10">
    <source>
        <dbReference type="Proteomes" id="UP001172708"/>
    </source>
</evidence>
<evidence type="ECO:0000313" key="9">
    <source>
        <dbReference type="EMBL" id="MDN4479654.1"/>
    </source>
</evidence>
<organism evidence="9 10">
    <name type="scientific">Demequina muriae</name>
    <dbReference type="NCBI Taxonomy" id="3051664"/>
    <lineage>
        <taxon>Bacteria</taxon>
        <taxon>Bacillati</taxon>
        <taxon>Actinomycetota</taxon>
        <taxon>Actinomycetes</taxon>
        <taxon>Micrococcales</taxon>
        <taxon>Demequinaceae</taxon>
        <taxon>Demequina</taxon>
    </lineage>
</organism>
<evidence type="ECO:0000256" key="7">
    <source>
        <dbReference type="SAM" id="Phobius"/>
    </source>
</evidence>
<dbReference type="Pfam" id="PF07690">
    <property type="entry name" value="MFS_1"/>
    <property type="match status" value="1"/>
</dbReference>
<accession>A0ABT8GE04</accession>
<dbReference type="PANTHER" id="PTHR43124:SF3">
    <property type="entry name" value="CHLORAMPHENICOL EFFLUX PUMP RV0191"/>
    <property type="match status" value="1"/>
</dbReference>
<feature type="compositionally biased region" description="Basic and acidic residues" evidence="6">
    <location>
        <begin position="525"/>
        <end position="535"/>
    </location>
</feature>
<feature type="transmembrane region" description="Helical" evidence="7">
    <location>
        <begin position="431"/>
        <end position="450"/>
    </location>
</feature>
<comment type="caution">
    <text evidence="9">The sequence shown here is derived from an EMBL/GenBank/DDBJ whole genome shotgun (WGS) entry which is preliminary data.</text>
</comment>
<dbReference type="CDD" id="cd17324">
    <property type="entry name" value="MFS_NepI_like"/>
    <property type="match status" value="1"/>
</dbReference>
<feature type="transmembrane region" description="Helical" evidence="7">
    <location>
        <begin position="180"/>
        <end position="200"/>
    </location>
</feature>
<evidence type="ECO:0000256" key="5">
    <source>
        <dbReference type="ARBA" id="ARBA00023136"/>
    </source>
</evidence>
<dbReference type="InterPro" id="IPR050189">
    <property type="entry name" value="MFS_Efflux_Transporters"/>
</dbReference>
<evidence type="ECO:0000256" key="6">
    <source>
        <dbReference type="SAM" id="MobiDB-lite"/>
    </source>
</evidence>
<name>A0ABT8GE04_9MICO</name>
<keyword evidence="4 7" id="KW-1133">Transmembrane helix</keyword>
<dbReference type="InterPro" id="IPR036259">
    <property type="entry name" value="MFS_trans_sf"/>
</dbReference>
<feature type="transmembrane region" description="Helical" evidence="7">
    <location>
        <begin position="279"/>
        <end position="301"/>
    </location>
</feature>
<keyword evidence="2" id="KW-1003">Cell membrane</keyword>
<dbReference type="EMBL" id="JAUHQA010000001">
    <property type="protein sequence ID" value="MDN4479654.1"/>
    <property type="molecule type" value="Genomic_DNA"/>
</dbReference>
<keyword evidence="5 7" id="KW-0472">Membrane</keyword>
<keyword evidence="10" id="KW-1185">Reference proteome</keyword>
<sequence>MSDSTSTLELDLGDDDAAEPLADTQELPVGSLPGFDPSNYESEPATLSIPIAGGTTATMVLDEPDPGYRSEDALSLSPRRARLGLITLAVGAFAAGANEASVVALSTTIAAGLDVPVSSIGLLATAFALTVVVATLPLTMVTKRVSRRVALSATFGVWTSGVVVVANADGLAMFATGRVISATAHALFWAVVAPAAASLFAPHLRARTVTTIMLGSAAAGVLGTPLVTALGTSVAWQAPYWGLAVIGLVLAVALAVVLPSSRSATTQHSTVGDLPSWPAFARVLGVTLVATTAMSLTWTYVVPLLTDEVGMPASSLPLLFGLGGAVAVAATLGISGHLSRRPVHTVALAIGSLAVAWCLLALGQTWSAVAFQVVQAASWAVAVTALLNWAMRHTPWRTEMGAGAYTVVFNVGAALGPVLGAVVVATWGARWLPLVSLALTLVAAGILATVDSRTIRRLSVPRQVRAALAAQAALNERRREWWWRQQLNHHQPRAYADLAARRPRSSRIKTSGKAASKSGTKPRTRRSESPRKDPAAKGGAALRKVVKGPIGKSARPQREAKRPPDSGEPGV</sequence>
<dbReference type="InterPro" id="IPR011701">
    <property type="entry name" value="MFS"/>
</dbReference>
<evidence type="ECO:0000256" key="1">
    <source>
        <dbReference type="ARBA" id="ARBA00004651"/>
    </source>
</evidence>
<gene>
    <name evidence="9" type="ORF">QQX02_01775</name>
</gene>
<feature type="transmembrane region" description="Helical" evidence="7">
    <location>
        <begin position="83"/>
        <end position="105"/>
    </location>
</feature>
<comment type="subcellular location">
    <subcellularLocation>
        <location evidence="1">Cell membrane</location>
        <topology evidence="1">Multi-pass membrane protein</topology>
    </subcellularLocation>
</comment>
<feature type="transmembrane region" description="Helical" evidence="7">
    <location>
        <begin position="212"/>
        <end position="234"/>
    </location>
</feature>
<evidence type="ECO:0000256" key="4">
    <source>
        <dbReference type="ARBA" id="ARBA00022989"/>
    </source>
</evidence>
<evidence type="ECO:0000259" key="8">
    <source>
        <dbReference type="PROSITE" id="PS50850"/>
    </source>
</evidence>
<feature type="transmembrane region" description="Helical" evidence="7">
    <location>
        <begin position="117"/>
        <end position="137"/>
    </location>
</feature>
<dbReference type="Proteomes" id="UP001172708">
    <property type="component" value="Unassembled WGS sequence"/>
</dbReference>
<reference evidence="9" key="1">
    <citation type="submission" date="2023-06" db="EMBL/GenBank/DDBJ databases">
        <title>Egi l300058.</title>
        <authorList>
            <person name="Gao L."/>
            <person name="Fang B.-Z."/>
            <person name="Li W.-J."/>
        </authorList>
    </citation>
    <scope>NUCLEOTIDE SEQUENCE</scope>
    <source>
        <strain evidence="9">EGI L300058</strain>
    </source>
</reference>
<feature type="transmembrane region" description="Helical" evidence="7">
    <location>
        <begin position="240"/>
        <end position="258"/>
    </location>
</feature>
<dbReference type="PANTHER" id="PTHR43124">
    <property type="entry name" value="PURINE EFFLUX PUMP PBUE"/>
    <property type="match status" value="1"/>
</dbReference>
<evidence type="ECO:0000256" key="3">
    <source>
        <dbReference type="ARBA" id="ARBA00022692"/>
    </source>
</evidence>
<dbReference type="SUPFAM" id="SSF103473">
    <property type="entry name" value="MFS general substrate transporter"/>
    <property type="match status" value="1"/>
</dbReference>
<keyword evidence="3 7" id="KW-0812">Transmembrane</keyword>
<feature type="domain" description="Major facilitator superfamily (MFS) profile" evidence="8">
    <location>
        <begin position="84"/>
        <end position="455"/>
    </location>
</feature>
<evidence type="ECO:0000256" key="2">
    <source>
        <dbReference type="ARBA" id="ARBA00022475"/>
    </source>
</evidence>
<proteinExistence type="predicted"/>
<dbReference type="Gene3D" id="1.20.1250.20">
    <property type="entry name" value="MFS general substrate transporter like domains"/>
    <property type="match status" value="1"/>
</dbReference>
<dbReference type="RefSeq" id="WP_301140829.1">
    <property type="nucleotide sequence ID" value="NZ_JAUHQA010000001.1"/>
</dbReference>
<dbReference type="PROSITE" id="PS50850">
    <property type="entry name" value="MFS"/>
    <property type="match status" value="1"/>
</dbReference>
<feature type="compositionally biased region" description="Basic and acidic residues" evidence="6">
    <location>
        <begin position="556"/>
        <end position="565"/>
    </location>
</feature>